<sequence>MFRQKTTLVVGAGASCELGLPSGDGLKSQILTLLKPSTDNAYGFTDPIMIELMKRRVDPRLGDYPSKLDPVKQAGDRIRRGLPLALSIDNFLHSHQGDEEVEQLGKLAIAINIIRAEGGSHLFGRIPSMIRMQRPDAKPRMSIDGDGLAKSWYPAFAQQLMSGVQRHDISNAFANLRFVVFNYDRCLEQYLWMALQSYFDISRDEAAEVLSNVDFIHPYGDLGPLPWQHHDGPIALGNATIDDIPVMASRIRTFTESVRSDVGREVKDAMEWGDTLIILGFGYLDQNIQLLSVLPGKNGNRVFSTAYGVSDQDKLVMRDAMMALGGVVASSAMIEGGSCRDLFDNYRLHLSLR</sequence>
<evidence type="ECO:0000313" key="1">
    <source>
        <dbReference type="EMBL" id="MEI5689030.1"/>
    </source>
</evidence>
<accession>A0ABU8H7V7</accession>
<protein>
    <recommendedName>
        <fullName evidence="3">SIR2-like domain-containing protein</fullName>
    </recommendedName>
</protein>
<dbReference type="Proteomes" id="UP001367771">
    <property type="component" value="Unassembled WGS sequence"/>
</dbReference>
<comment type="caution">
    <text evidence="1">The sequence shown here is derived from an EMBL/GenBank/DDBJ whole genome shotgun (WGS) entry which is preliminary data.</text>
</comment>
<evidence type="ECO:0000313" key="2">
    <source>
        <dbReference type="Proteomes" id="UP001367771"/>
    </source>
</evidence>
<keyword evidence="2" id="KW-1185">Reference proteome</keyword>
<proteinExistence type="predicted"/>
<dbReference type="EMBL" id="JBBBDM010000019">
    <property type="protein sequence ID" value="MEI5689030.1"/>
    <property type="molecule type" value="Genomic_DNA"/>
</dbReference>
<organism evidence="1 2">
    <name type="scientific">Sphingomonas kyungheensis</name>
    <dbReference type="NCBI Taxonomy" id="1069987"/>
    <lineage>
        <taxon>Bacteria</taxon>
        <taxon>Pseudomonadati</taxon>
        <taxon>Pseudomonadota</taxon>
        <taxon>Alphaproteobacteria</taxon>
        <taxon>Sphingomonadales</taxon>
        <taxon>Sphingomonadaceae</taxon>
        <taxon>Sphingomonas</taxon>
    </lineage>
</organism>
<name>A0ABU8H7V7_9SPHN</name>
<gene>
    <name evidence="1" type="ORF">V8201_18210</name>
</gene>
<dbReference type="PROSITE" id="PS51257">
    <property type="entry name" value="PROKAR_LIPOPROTEIN"/>
    <property type="match status" value="1"/>
</dbReference>
<dbReference type="RefSeq" id="WP_336546182.1">
    <property type="nucleotide sequence ID" value="NZ_JBBBDM010000019.1"/>
</dbReference>
<evidence type="ECO:0008006" key="3">
    <source>
        <dbReference type="Google" id="ProtNLM"/>
    </source>
</evidence>
<reference evidence="1 2" key="1">
    <citation type="journal article" date="2013" name="Int. J. Syst. Evol. Microbiol.">
        <title>Sphingomonas kyungheensis sp. nov., a bacterium with ginsenoside-converting activity isolated from soil of a ginseng field.</title>
        <authorList>
            <person name="Son H.M."/>
            <person name="Yang J.E."/>
            <person name="Park Y."/>
            <person name="Han C.K."/>
            <person name="Kim S.G."/>
            <person name="Kook M."/>
            <person name="Yi T.H."/>
        </authorList>
    </citation>
    <scope>NUCLEOTIDE SEQUENCE [LARGE SCALE GENOMIC DNA]</scope>
    <source>
        <strain evidence="1 2">LMG 26582</strain>
    </source>
</reference>